<dbReference type="RefSeq" id="WP_133998973.1">
    <property type="nucleotide sequence ID" value="NZ_SODV01000002.1"/>
</dbReference>
<accession>A0A4R8DJL4</accession>
<protein>
    <submittedName>
        <fullName evidence="1">Uncharacterized protein</fullName>
    </submittedName>
</protein>
<gene>
    <name evidence="1" type="ORF">EDB95_5035</name>
</gene>
<dbReference type="Proteomes" id="UP000294498">
    <property type="component" value="Unassembled WGS sequence"/>
</dbReference>
<sequence>MRLKDFPLKEGNHFVAMEYYALILNRTFLVLLTKDYLVGIKVHGLISAPGGSDELTKAITALLAVHGNLTDPSSYIKTKYLDAIKEVDLLDGSIIAKNRSNFLIPRGDVTNAWYNPRPKWGMGPYPHDGRVYIETAGRKKREFIILGNQSGKRIAERIYV</sequence>
<evidence type="ECO:0000313" key="1">
    <source>
        <dbReference type="EMBL" id="TDW97190.1"/>
    </source>
</evidence>
<evidence type="ECO:0000313" key="2">
    <source>
        <dbReference type="Proteomes" id="UP000294498"/>
    </source>
</evidence>
<reference evidence="1 2" key="1">
    <citation type="submission" date="2019-03" db="EMBL/GenBank/DDBJ databases">
        <title>Genomic Encyclopedia of Type Strains, Phase IV (KMG-IV): sequencing the most valuable type-strain genomes for metagenomic binning, comparative biology and taxonomic classification.</title>
        <authorList>
            <person name="Goeker M."/>
        </authorList>
    </citation>
    <scope>NUCLEOTIDE SEQUENCE [LARGE SCALE GENOMIC DNA]</scope>
    <source>
        <strain evidence="1 2">DSM 100059</strain>
    </source>
</reference>
<keyword evidence="2" id="KW-1185">Reference proteome</keyword>
<comment type="caution">
    <text evidence="1">The sequence shown here is derived from an EMBL/GenBank/DDBJ whole genome shotgun (WGS) entry which is preliminary data.</text>
</comment>
<dbReference type="EMBL" id="SODV01000002">
    <property type="protein sequence ID" value="TDW97190.1"/>
    <property type="molecule type" value="Genomic_DNA"/>
</dbReference>
<name>A0A4R8DJL4_9BACT</name>
<proteinExistence type="predicted"/>
<dbReference type="AlphaFoldDB" id="A0A4R8DJL4"/>
<organism evidence="1 2">
    <name type="scientific">Dinghuibacter silviterrae</name>
    <dbReference type="NCBI Taxonomy" id="1539049"/>
    <lineage>
        <taxon>Bacteria</taxon>
        <taxon>Pseudomonadati</taxon>
        <taxon>Bacteroidota</taxon>
        <taxon>Chitinophagia</taxon>
        <taxon>Chitinophagales</taxon>
        <taxon>Chitinophagaceae</taxon>
        <taxon>Dinghuibacter</taxon>
    </lineage>
</organism>
<dbReference type="OrthoDB" id="981690at2"/>